<evidence type="ECO:0000259" key="3">
    <source>
        <dbReference type="Pfam" id="PF24181"/>
    </source>
</evidence>
<dbReference type="PANTHER" id="PTHR18460:SF3">
    <property type="entry name" value="TELO2-INTERACTING PROTEIN 1 HOMOLOG"/>
    <property type="match status" value="1"/>
</dbReference>
<protein>
    <submittedName>
        <fullName evidence="5">Uncharacterized protein isoform X1</fullName>
    </submittedName>
</protein>
<proteinExistence type="predicted"/>
<dbReference type="InterPro" id="IPR049362">
    <property type="entry name" value="TTI1_rpt"/>
</dbReference>
<dbReference type="RefSeq" id="XP_071905536.1">
    <property type="nucleotide sequence ID" value="XM_072049435.1"/>
</dbReference>
<sequence>MGKIEEEEEDSNFNGGLGGNGQDYSGSTPTIFPELKYYCLQLLELLHNPRKQRKNNSSSSSPPCQLLQLLRCSPASSLQPFFDYILFPLLLLLDAAVGCRALPKGDDPDGSSLMSGAPKAPPQVSDHVAETVLDCLEELLTKCALGSVDQMVVLLKKLTNGALLSPSEAPEEFRVGIIKCFRALLLCLDPCIDELCQCKQVVGLPVQLVRKDSVSKPASEAEQCLLAFLQSESASAAVGHWLSLLLKAADVEAARGHRGSATLRVEAFKTLRVLIAKVGNADALAFFLPGVISQIGKVLHMSKTMVSGAAGNTEALDQAIRSLAEFLSIVLKDDQNLPSLSQFPDDSIVHHICKEKPLVSFLDELRHLASKTQDQGEVVVHNVSEAVQKSTSMPDIRKSVSVNPEGTRGAFRVERSKDWIINASAHINKILSKTFPHLSCHPSKKVRLGILAAMQTLLLSCSYTLRGSRLLLLECICVLVCDDSEEVSSAAQVFFGYLFSSNREHLEHDFDAIFSRLIDKIPHAVLGNNESMALSHARKLLVVIYFSGPRFVAIHLLQSSVTAARFLDIFALCLSPNTTFSGSLDKLVAAKPPSAGYMHSIAEMKSMRNAGSEGFESPETTKVPYPPKNVSNAYVLPGLPPWFAYISGQKLYKVLAAVLRLVGLSLFTDSQNEGSLSVTIDIPLGYLRKLISEIRTRECSMESWESWYNRTGSGQLVRQASTAVCILNEMIYGLSDQAISSFGRMFQHSNLKWQEIEECDANGYAQPCKCDQPVPDNNLWHVCNHSRARNNLIHSIGSVLHEYLSPEVWTLPLDHTDSSIQSYSGGRALALHFFNDNAVLHQVIIEGIGVLTMCLGKEFSSSGFLHSSLFMLLENLICSNFEVKSASDAVLHIMAATLDYPTVGHLVLANSDYVIDSICRQLRHLDLNPHMPNVLAAILSYIGVAHKILPLLEEPMRAVSLELEILGRHQHPDLTVPFLKAVAEIGKASKQEACTLPNQAEALYKDIKSNILDLEKRKGNEFCSSRSSIEVDATVEFPESEVGICYNHDSRQIQHWESVLFKLNDSRRCRSIVGSIAGSCLIAAAPLLASSMLAACLIALDVIEDAIETLAKVEDAYKLEKKAKAALHQIFDLYSLHNLRDALDAAEDEAGENRLLPAMNKIWPFLIACVRNKNPVAVQRCSCTISNMVQICGGDFFSRRFHTNGIHLWKLLGSSPYEKKPISREDRTPLQLPYGSVSFSSEGSVAELSDLKVQAAVLNMIADIAKNKRSASALEAVLKKVSGLVVGIACSGVMGLRDAAINALVGLASIDPDLVWLLVADIYLSLKKKDVLSPPGNEFPEVSQILPPPSSSKGYLYFEYGGQSYGFDIDFSAVEHVFKLLDGQYCT</sequence>
<dbReference type="InterPro" id="IPR052587">
    <property type="entry name" value="TELO2-interacting_protein_1"/>
</dbReference>
<keyword evidence="4" id="KW-1185">Reference proteome</keyword>
<feature type="region of interest" description="Disordered" evidence="1">
    <location>
        <begin position="1"/>
        <end position="25"/>
    </location>
</feature>
<feature type="domain" description="TTI1 N-terminal TPR" evidence="2">
    <location>
        <begin position="228"/>
        <end position="483"/>
    </location>
</feature>
<organism evidence="4 5">
    <name type="scientific">Coffea arabica</name>
    <name type="common">Arabian coffee</name>
    <dbReference type="NCBI Taxonomy" id="13443"/>
    <lineage>
        <taxon>Eukaryota</taxon>
        <taxon>Viridiplantae</taxon>
        <taxon>Streptophyta</taxon>
        <taxon>Embryophyta</taxon>
        <taxon>Tracheophyta</taxon>
        <taxon>Spermatophyta</taxon>
        <taxon>Magnoliopsida</taxon>
        <taxon>eudicotyledons</taxon>
        <taxon>Gunneridae</taxon>
        <taxon>Pentapetalae</taxon>
        <taxon>asterids</taxon>
        <taxon>lamiids</taxon>
        <taxon>Gentianales</taxon>
        <taxon>Rubiaceae</taxon>
        <taxon>Ixoroideae</taxon>
        <taxon>Gardenieae complex</taxon>
        <taxon>Bertiereae - Coffeeae clade</taxon>
        <taxon>Coffeeae</taxon>
        <taxon>Coffea</taxon>
    </lineage>
</organism>
<dbReference type="Pfam" id="PF24173">
    <property type="entry name" value="TPR_TTI1_N"/>
    <property type="match status" value="1"/>
</dbReference>
<evidence type="ECO:0000256" key="1">
    <source>
        <dbReference type="SAM" id="MobiDB-lite"/>
    </source>
</evidence>
<evidence type="ECO:0000259" key="2">
    <source>
        <dbReference type="Pfam" id="PF24173"/>
    </source>
</evidence>
<feature type="domain" description="TTI1 C-terminal TPR" evidence="3">
    <location>
        <begin position="1088"/>
        <end position="1316"/>
    </location>
</feature>
<dbReference type="InterPro" id="IPR057566">
    <property type="entry name" value="TPR_TTI1_N"/>
</dbReference>
<accession>A0ABM4UE33</accession>
<dbReference type="Proteomes" id="UP001652660">
    <property type="component" value="Chromosome 5e"/>
</dbReference>
<dbReference type="PANTHER" id="PTHR18460">
    <property type="entry name" value="TEL2 INTERACTING PROTEIN 1 TTI1 FAMILY MEMBER"/>
    <property type="match status" value="1"/>
</dbReference>
<dbReference type="InterPro" id="IPR016024">
    <property type="entry name" value="ARM-type_fold"/>
</dbReference>
<reference evidence="5" key="1">
    <citation type="submission" date="2025-08" db="UniProtKB">
        <authorList>
            <consortium name="RefSeq"/>
        </authorList>
    </citation>
    <scope>IDENTIFICATION</scope>
    <source>
        <tissue evidence="5">Leaves</tissue>
    </source>
</reference>
<gene>
    <name evidence="5" type="primary">LOC113687886</name>
</gene>
<dbReference type="InterPro" id="IPR057567">
    <property type="entry name" value="TPR_TTI1_C"/>
</dbReference>
<feature type="compositionally biased region" description="Acidic residues" evidence="1">
    <location>
        <begin position="1"/>
        <end position="11"/>
    </location>
</feature>
<evidence type="ECO:0000313" key="5">
    <source>
        <dbReference type="RefSeq" id="XP_071905536.1"/>
    </source>
</evidence>
<evidence type="ECO:0000313" key="4">
    <source>
        <dbReference type="Proteomes" id="UP001652660"/>
    </source>
</evidence>
<dbReference type="Pfam" id="PF21547">
    <property type="entry name" value="TTI1"/>
    <property type="match status" value="1"/>
</dbReference>
<dbReference type="GeneID" id="113687886"/>
<dbReference type="Pfam" id="PF24181">
    <property type="entry name" value="TPR_TTI1_C"/>
    <property type="match status" value="1"/>
</dbReference>
<dbReference type="SUPFAM" id="SSF48371">
    <property type="entry name" value="ARM repeat"/>
    <property type="match status" value="1"/>
</dbReference>
<name>A0ABM4UE33_COFAR</name>